<name>A0A0R3NGB8_9BRAD</name>
<comment type="caution">
    <text evidence="1">The sequence shown here is derived from an EMBL/GenBank/DDBJ whole genome shotgun (WGS) entry which is preliminary data.</text>
</comment>
<dbReference type="Proteomes" id="UP000052023">
    <property type="component" value="Unassembled WGS sequence"/>
</dbReference>
<dbReference type="OrthoDB" id="8265644at2"/>
<dbReference type="AlphaFoldDB" id="A0A0R3NGB8"/>
<dbReference type="EMBL" id="LLYA01000040">
    <property type="protein sequence ID" value="KRR29181.1"/>
    <property type="molecule type" value="Genomic_DNA"/>
</dbReference>
<sequence length="70" mass="8031">MTQPLSPLARLDLDTAIRLRWALRDIKAKRTKLTPVRQSDLVMLIEMGLVEIRDDTHVVVTNEGRQALDH</sequence>
<reference evidence="1 2" key="1">
    <citation type="submission" date="2014-03" db="EMBL/GenBank/DDBJ databases">
        <title>Bradyrhizobium valentinum sp. nov., isolated from effective nodules of Lupinus mariae-josephae, a lupine endemic of basic-lime soils in Eastern Spain.</title>
        <authorList>
            <person name="Duran D."/>
            <person name="Rey L."/>
            <person name="Navarro A."/>
            <person name="Busquets A."/>
            <person name="Imperial J."/>
            <person name="Ruiz-Argueso T."/>
        </authorList>
    </citation>
    <scope>NUCLEOTIDE SEQUENCE [LARGE SCALE GENOMIC DNA]</scope>
    <source>
        <strain evidence="1 2">Ro19</strain>
    </source>
</reference>
<accession>A0A0R3NGB8</accession>
<proteinExistence type="predicted"/>
<keyword evidence="2" id="KW-1185">Reference proteome</keyword>
<evidence type="ECO:0000313" key="2">
    <source>
        <dbReference type="Proteomes" id="UP000052023"/>
    </source>
</evidence>
<evidence type="ECO:0000313" key="1">
    <source>
        <dbReference type="EMBL" id="KRR29181.1"/>
    </source>
</evidence>
<gene>
    <name evidence="1" type="ORF">CQ13_38855</name>
</gene>
<organism evidence="1 2">
    <name type="scientific">Bradyrhizobium retamae</name>
    <dbReference type="NCBI Taxonomy" id="1300035"/>
    <lineage>
        <taxon>Bacteria</taxon>
        <taxon>Pseudomonadati</taxon>
        <taxon>Pseudomonadota</taxon>
        <taxon>Alphaproteobacteria</taxon>
        <taxon>Hyphomicrobiales</taxon>
        <taxon>Nitrobacteraceae</taxon>
        <taxon>Bradyrhizobium</taxon>
    </lineage>
</organism>
<protein>
    <submittedName>
        <fullName evidence="1">Uncharacterized protein</fullName>
    </submittedName>
</protein>